<organism evidence="8 9">
    <name type="scientific">Dysgonomonas hofstadii</name>
    <dbReference type="NCBI Taxonomy" id="637886"/>
    <lineage>
        <taxon>Bacteria</taxon>
        <taxon>Pseudomonadati</taxon>
        <taxon>Bacteroidota</taxon>
        <taxon>Bacteroidia</taxon>
        <taxon>Bacteroidales</taxon>
        <taxon>Dysgonomonadaceae</taxon>
        <taxon>Dysgonomonas</taxon>
    </lineage>
</organism>
<dbReference type="InterPro" id="IPR051906">
    <property type="entry name" value="TolC-like"/>
</dbReference>
<evidence type="ECO:0000256" key="1">
    <source>
        <dbReference type="ARBA" id="ARBA00004442"/>
    </source>
</evidence>
<dbReference type="RefSeq" id="WP_183305938.1">
    <property type="nucleotide sequence ID" value="NZ_JACIEP010000002.1"/>
</dbReference>
<dbReference type="GO" id="GO:1990281">
    <property type="term" value="C:efflux pump complex"/>
    <property type="evidence" value="ECO:0007669"/>
    <property type="project" value="TreeGrafter"/>
</dbReference>
<dbReference type="GO" id="GO:0015562">
    <property type="term" value="F:efflux transmembrane transporter activity"/>
    <property type="evidence" value="ECO:0007669"/>
    <property type="project" value="InterPro"/>
</dbReference>
<dbReference type="PANTHER" id="PTHR30026">
    <property type="entry name" value="OUTER MEMBRANE PROTEIN TOLC"/>
    <property type="match status" value="1"/>
</dbReference>
<evidence type="ECO:0000256" key="6">
    <source>
        <dbReference type="ARBA" id="ARBA00023136"/>
    </source>
</evidence>
<keyword evidence="5" id="KW-0812">Transmembrane</keyword>
<evidence type="ECO:0000313" key="9">
    <source>
        <dbReference type="Proteomes" id="UP000555103"/>
    </source>
</evidence>
<evidence type="ECO:0000256" key="4">
    <source>
        <dbReference type="ARBA" id="ARBA00022452"/>
    </source>
</evidence>
<dbReference type="EMBL" id="JACIEP010000002">
    <property type="protein sequence ID" value="MBB4035014.1"/>
    <property type="molecule type" value="Genomic_DNA"/>
</dbReference>
<protein>
    <submittedName>
        <fullName evidence="8">Outer membrane protein TolC</fullName>
    </submittedName>
</protein>
<comment type="subcellular location">
    <subcellularLocation>
        <location evidence="1">Cell outer membrane</location>
    </subcellularLocation>
</comment>
<dbReference type="GO" id="GO:0009279">
    <property type="term" value="C:cell outer membrane"/>
    <property type="evidence" value="ECO:0007669"/>
    <property type="project" value="UniProtKB-SubCell"/>
</dbReference>
<keyword evidence="7" id="KW-0998">Cell outer membrane</keyword>
<evidence type="ECO:0000256" key="5">
    <source>
        <dbReference type="ARBA" id="ARBA00022692"/>
    </source>
</evidence>
<accession>A0A840CNB6</accession>
<evidence type="ECO:0000256" key="2">
    <source>
        <dbReference type="ARBA" id="ARBA00007613"/>
    </source>
</evidence>
<gene>
    <name evidence="8" type="ORF">GGR21_000901</name>
</gene>
<name>A0A840CNB6_9BACT</name>
<dbReference type="PANTHER" id="PTHR30026:SF20">
    <property type="entry name" value="OUTER MEMBRANE PROTEIN TOLC"/>
    <property type="match status" value="1"/>
</dbReference>
<dbReference type="Proteomes" id="UP000555103">
    <property type="component" value="Unassembled WGS sequence"/>
</dbReference>
<keyword evidence="3" id="KW-0813">Transport</keyword>
<comment type="caution">
    <text evidence="8">The sequence shown here is derived from an EMBL/GenBank/DDBJ whole genome shotgun (WGS) entry which is preliminary data.</text>
</comment>
<reference evidence="8 9" key="1">
    <citation type="submission" date="2020-08" db="EMBL/GenBank/DDBJ databases">
        <title>Genomic Encyclopedia of Type Strains, Phase IV (KMG-IV): sequencing the most valuable type-strain genomes for metagenomic binning, comparative biology and taxonomic classification.</title>
        <authorList>
            <person name="Goeker M."/>
        </authorList>
    </citation>
    <scope>NUCLEOTIDE SEQUENCE [LARGE SCALE GENOMIC DNA]</scope>
    <source>
        <strain evidence="8 9">DSM 104969</strain>
    </source>
</reference>
<sequence>MKKTICYILFSISFSLSIDGEELSNDTLQLDVLQAIRIARTQSPDVLVARHSFRSSYWNYCYYKANFKPTLSFSSIPYYNNQINIVTMEDGTSKYIRQKQLRTDGNLSITQNIPWTGGSISVNTSLQRLDILGSQKYHTYKTNPVNIILQQSVFGYNSLKWDRKIEPLRFEEAKKEYVETLELVSVNTVTKFFNLARSQSNLEIAHVNFANADTLYTFAKGRYNIGTITENEMLQLEINRLTEESNMFNAQLEVDDCMEELRTYLGITDEVVIKTDITHQIPEIAINPEDALLKAVNNSSDIVSMERRKRESESNVAYAKSQAGLKADIYAQLGLTQTGDRFNRVYKDPQNHQYVELGIRIPILDWGRGKGRISVAKSNRDMVYTQVDQDRTNFELNVNKLVKQFNLQVSRVRVAVKTDYTASRRNDIARKLYILGRSTILDMNAAITEQNSARKNYINTLYNYWQLYYTIRSITLFDFEKNIQLTEDYNALIR</sequence>
<proteinExistence type="inferred from homology"/>
<dbReference type="SUPFAM" id="SSF56954">
    <property type="entry name" value="Outer membrane efflux proteins (OEP)"/>
    <property type="match status" value="1"/>
</dbReference>
<evidence type="ECO:0000313" key="8">
    <source>
        <dbReference type="EMBL" id="MBB4035014.1"/>
    </source>
</evidence>
<dbReference type="InterPro" id="IPR003423">
    <property type="entry name" value="OMP_efflux"/>
</dbReference>
<comment type="similarity">
    <text evidence="2">Belongs to the outer membrane factor (OMF) (TC 1.B.17) family.</text>
</comment>
<evidence type="ECO:0000256" key="3">
    <source>
        <dbReference type="ARBA" id="ARBA00022448"/>
    </source>
</evidence>
<keyword evidence="9" id="KW-1185">Reference proteome</keyword>
<dbReference type="GO" id="GO:0015288">
    <property type="term" value="F:porin activity"/>
    <property type="evidence" value="ECO:0007669"/>
    <property type="project" value="TreeGrafter"/>
</dbReference>
<keyword evidence="6" id="KW-0472">Membrane</keyword>
<keyword evidence="4" id="KW-1134">Transmembrane beta strand</keyword>
<dbReference type="Gene3D" id="1.20.1600.10">
    <property type="entry name" value="Outer membrane efflux proteins (OEP)"/>
    <property type="match status" value="1"/>
</dbReference>
<dbReference type="Pfam" id="PF02321">
    <property type="entry name" value="OEP"/>
    <property type="match status" value="2"/>
</dbReference>
<evidence type="ECO:0000256" key="7">
    <source>
        <dbReference type="ARBA" id="ARBA00023237"/>
    </source>
</evidence>
<dbReference type="AlphaFoldDB" id="A0A840CNB6"/>